<dbReference type="GO" id="GO:0003677">
    <property type="term" value="F:DNA binding"/>
    <property type="evidence" value="ECO:0007669"/>
    <property type="project" value="InterPro"/>
</dbReference>
<dbReference type="InterPro" id="IPR001387">
    <property type="entry name" value="Cro/C1-type_HTH"/>
</dbReference>
<evidence type="ECO:0000259" key="1">
    <source>
        <dbReference type="PROSITE" id="PS50943"/>
    </source>
</evidence>
<dbReference type="SUPFAM" id="SSF47413">
    <property type="entry name" value="lambda repressor-like DNA-binding domains"/>
    <property type="match status" value="1"/>
</dbReference>
<dbReference type="OrthoDB" id="2323301at2"/>
<dbReference type="STRING" id="1220589.CD32_00445"/>
<feature type="domain" description="HTH cro/C1-type" evidence="1">
    <location>
        <begin position="5"/>
        <end position="59"/>
    </location>
</feature>
<gene>
    <name evidence="2" type="ORF">CD32_00445</name>
</gene>
<dbReference type="Proteomes" id="UP000030437">
    <property type="component" value="Unassembled WGS sequence"/>
</dbReference>
<accession>A0A0A3JQR4</accession>
<keyword evidence="3" id="KW-1185">Reference proteome</keyword>
<dbReference type="eggNOG" id="COG1476">
    <property type="taxonomic scope" value="Bacteria"/>
</dbReference>
<name>A0A0A3JQR4_9BACI</name>
<proteinExistence type="predicted"/>
<dbReference type="SMART" id="SM00530">
    <property type="entry name" value="HTH_XRE"/>
    <property type="match status" value="1"/>
</dbReference>
<dbReference type="RefSeq" id="WP_036150152.1">
    <property type="nucleotide sequence ID" value="NZ_AVCX01000036.1"/>
</dbReference>
<sequence length="75" mass="8853">MQWNLIRIRKERKLSQEHLATLLGIHIATYGMKERGELQFTADEMFTLREFFGKRIEEIFLPRNLGDTEVLKGGM</sequence>
<dbReference type="EMBL" id="JPVP01000027">
    <property type="protein sequence ID" value="KGR89342.1"/>
    <property type="molecule type" value="Genomic_DNA"/>
</dbReference>
<organism evidence="2 3">
    <name type="scientific">Lysinibacillus odysseyi 34hs-1 = NBRC 100172</name>
    <dbReference type="NCBI Taxonomy" id="1220589"/>
    <lineage>
        <taxon>Bacteria</taxon>
        <taxon>Bacillati</taxon>
        <taxon>Bacillota</taxon>
        <taxon>Bacilli</taxon>
        <taxon>Bacillales</taxon>
        <taxon>Bacillaceae</taxon>
        <taxon>Lysinibacillus</taxon>
    </lineage>
</organism>
<protein>
    <recommendedName>
        <fullName evidence="1">HTH cro/C1-type domain-containing protein</fullName>
    </recommendedName>
</protein>
<comment type="caution">
    <text evidence="2">The sequence shown here is derived from an EMBL/GenBank/DDBJ whole genome shotgun (WGS) entry which is preliminary data.</text>
</comment>
<dbReference type="PROSITE" id="PS50943">
    <property type="entry name" value="HTH_CROC1"/>
    <property type="match status" value="1"/>
</dbReference>
<dbReference type="CDD" id="cd00093">
    <property type="entry name" value="HTH_XRE"/>
    <property type="match status" value="1"/>
</dbReference>
<evidence type="ECO:0000313" key="3">
    <source>
        <dbReference type="Proteomes" id="UP000030437"/>
    </source>
</evidence>
<dbReference type="AlphaFoldDB" id="A0A0A3JQR4"/>
<evidence type="ECO:0000313" key="2">
    <source>
        <dbReference type="EMBL" id="KGR89342.1"/>
    </source>
</evidence>
<dbReference type="Pfam" id="PF01381">
    <property type="entry name" value="HTH_3"/>
    <property type="match status" value="1"/>
</dbReference>
<reference evidence="2 3" key="1">
    <citation type="submission" date="2014-02" db="EMBL/GenBank/DDBJ databases">
        <title>Draft genome sequence of Lysinibacillus odysseyi NBRC 100172.</title>
        <authorList>
            <person name="Zhang F."/>
            <person name="Wang G."/>
            <person name="Zhang L."/>
        </authorList>
    </citation>
    <scope>NUCLEOTIDE SEQUENCE [LARGE SCALE GENOMIC DNA]</scope>
    <source>
        <strain evidence="2 3">NBRC 100172</strain>
    </source>
</reference>
<dbReference type="Gene3D" id="1.10.260.40">
    <property type="entry name" value="lambda repressor-like DNA-binding domains"/>
    <property type="match status" value="1"/>
</dbReference>
<dbReference type="InterPro" id="IPR010982">
    <property type="entry name" value="Lambda_DNA-bd_dom_sf"/>
</dbReference>